<dbReference type="SUPFAM" id="SSF56672">
    <property type="entry name" value="DNA/RNA polymerases"/>
    <property type="match status" value="1"/>
</dbReference>
<dbReference type="PANTHER" id="PTHR11439">
    <property type="entry name" value="GAG-POL-RELATED RETROTRANSPOSON"/>
    <property type="match status" value="1"/>
</dbReference>
<reference evidence="2" key="1">
    <citation type="submission" date="2018-02" db="EMBL/GenBank/DDBJ databases">
        <authorList>
            <person name="Cohen D.B."/>
            <person name="Kent A.D."/>
        </authorList>
    </citation>
    <scope>NUCLEOTIDE SEQUENCE</scope>
</reference>
<evidence type="ECO:0000259" key="1">
    <source>
        <dbReference type="Pfam" id="PF07727"/>
    </source>
</evidence>
<organism evidence="2">
    <name type="scientific">Fagus sylvatica</name>
    <name type="common">Beechnut</name>
    <dbReference type="NCBI Taxonomy" id="28930"/>
    <lineage>
        <taxon>Eukaryota</taxon>
        <taxon>Viridiplantae</taxon>
        <taxon>Streptophyta</taxon>
        <taxon>Embryophyta</taxon>
        <taxon>Tracheophyta</taxon>
        <taxon>Spermatophyta</taxon>
        <taxon>Magnoliopsida</taxon>
        <taxon>eudicotyledons</taxon>
        <taxon>Gunneridae</taxon>
        <taxon>Pentapetalae</taxon>
        <taxon>rosids</taxon>
        <taxon>fabids</taxon>
        <taxon>Fagales</taxon>
        <taxon>Fagaceae</taxon>
        <taxon>Fagus</taxon>
    </lineage>
</organism>
<sequence length="298" mass="32474">MEKVGGSISSIGKKYDGEITGGCWVRAVSGVIELDSMGNVVCEGTTDDGCDAVGVASLGFTASAADPSLFIFQSPTAKLYLLLYVNDIIITGTPPSLITDLISALQQTFVLKDLDPLHYFLGPQLQYHSTGFSVHQTKYTEDLLTRFNMSSCKPSPTPYTSTTRLTPNQGHALSDPTNFRSLVGALQYLTFTRPDISFAVNQVCQFMHSPTDIHLTAAKCILRCLSGSLHHVLFRPGSLQLQAYADADWADSTFDHQSTSGYVVFLGSTPNHLGFQEAGHCFSIFNRDRISKSCLSHR</sequence>
<name>A0A2N9EFR7_FAGSY</name>
<proteinExistence type="predicted"/>
<accession>A0A2N9EFR7</accession>
<protein>
    <recommendedName>
        <fullName evidence="1">Reverse transcriptase Ty1/copia-type domain-containing protein</fullName>
    </recommendedName>
</protein>
<dbReference type="EMBL" id="OIVN01000065">
    <property type="protein sequence ID" value="SPC73583.1"/>
    <property type="molecule type" value="Genomic_DNA"/>
</dbReference>
<dbReference type="AlphaFoldDB" id="A0A2N9EFR7"/>
<feature type="domain" description="Reverse transcriptase Ty1/copia-type" evidence="1">
    <location>
        <begin position="56"/>
        <end position="159"/>
    </location>
</feature>
<dbReference type="InterPro" id="IPR043502">
    <property type="entry name" value="DNA/RNA_pol_sf"/>
</dbReference>
<dbReference type="PANTHER" id="PTHR11439:SF455">
    <property type="entry name" value="RLK (RECEPTOR-LIKE PROTEIN KINASE) 8, PUTATIVE-RELATED"/>
    <property type="match status" value="1"/>
</dbReference>
<gene>
    <name evidence="2" type="ORF">FSB_LOCUS1465</name>
</gene>
<dbReference type="InterPro" id="IPR013103">
    <property type="entry name" value="RVT_2"/>
</dbReference>
<evidence type="ECO:0000313" key="2">
    <source>
        <dbReference type="EMBL" id="SPC73583.1"/>
    </source>
</evidence>
<dbReference type="Pfam" id="PF07727">
    <property type="entry name" value="RVT_2"/>
    <property type="match status" value="1"/>
</dbReference>